<dbReference type="GO" id="GO:0004864">
    <property type="term" value="F:protein phosphatase inhibitor activity"/>
    <property type="evidence" value="ECO:0007669"/>
    <property type="project" value="UniProtKB-KW"/>
</dbReference>
<evidence type="ECO:0000256" key="4">
    <source>
        <dbReference type="ARBA" id="ARBA00022490"/>
    </source>
</evidence>
<keyword evidence="4" id="KW-0963">Cytoplasm</keyword>
<evidence type="ECO:0000256" key="6">
    <source>
        <dbReference type="ARBA" id="ARBA00023170"/>
    </source>
</evidence>
<reference evidence="9" key="1">
    <citation type="journal article" date="2023" name="Plant J.">
        <title>Genome sequences and population genomics provide insights into the demographic history, inbreeding, and mutation load of two 'living fossil' tree species of Dipteronia.</title>
        <authorList>
            <person name="Feng Y."/>
            <person name="Comes H.P."/>
            <person name="Chen J."/>
            <person name="Zhu S."/>
            <person name="Lu R."/>
            <person name="Zhang X."/>
            <person name="Li P."/>
            <person name="Qiu J."/>
            <person name="Olsen K.M."/>
            <person name="Qiu Y."/>
        </authorList>
    </citation>
    <scope>NUCLEOTIDE SEQUENCE</scope>
    <source>
        <strain evidence="9">KIB01</strain>
    </source>
</reference>
<protein>
    <submittedName>
        <fullName evidence="9">Uncharacterized protein</fullName>
    </submittedName>
</protein>
<dbReference type="Pfam" id="PF10604">
    <property type="entry name" value="Polyketide_cyc2"/>
    <property type="match status" value="1"/>
</dbReference>
<keyword evidence="10" id="KW-1185">Reference proteome</keyword>
<evidence type="ECO:0000256" key="1">
    <source>
        <dbReference type="ARBA" id="ARBA00004123"/>
    </source>
</evidence>
<keyword evidence="6" id="KW-0675">Receptor</keyword>
<dbReference type="InterPro" id="IPR023393">
    <property type="entry name" value="START-like_dom_sf"/>
</dbReference>
<dbReference type="PANTHER" id="PTHR31213">
    <property type="entry name" value="OS08G0374000 PROTEIN-RELATED"/>
    <property type="match status" value="1"/>
</dbReference>
<evidence type="ECO:0000313" key="9">
    <source>
        <dbReference type="EMBL" id="KAK2656970.1"/>
    </source>
</evidence>
<dbReference type="InterPro" id="IPR019587">
    <property type="entry name" value="Polyketide_cyclase/dehydratase"/>
</dbReference>
<organism evidence="9 10">
    <name type="scientific">Dipteronia dyeriana</name>
    <dbReference type="NCBI Taxonomy" id="168575"/>
    <lineage>
        <taxon>Eukaryota</taxon>
        <taxon>Viridiplantae</taxon>
        <taxon>Streptophyta</taxon>
        <taxon>Embryophyta</taxon>
        <taxon>Tracheophyta</taxon>
        <taxon>Spermatophyta</taxon>
        <taxon>Magnoliopsida</taxon>
        <taxon>eudicotyledons</taxon>
        <taxon>Gunneridae</taxon>
        <taxon>Pentapetalae</taxon>
        <taxon>rosids</taxon>
        <taxon>malvids</taxon>
        <taxon>Sapindales</taxon>
        <taxon>Sapindaceae</taxon>
        <taxon>Hippocastanoideae</taxon>
        <taxon>Acereae</taxon>
        <taxon>Dipteronia</taxon>
    </lineage>
</organism>
<comment type="similarity">
    <text evidence="3">Belongs to the PYR/PYL/RCAR abscisic acid intracellular receptor family.</text>
</comment>
<dbReference type="SUPFAM" id="SSF55961">
    <property type="entry name" value="Bet v1-like"/>
    <property type="match status" value="1"/>
</dbReference>
<name>A0AAD9XCI0_9ROSI</name>
<sequence>MANIQRTKGLLPNQCGSSLVQTIDAPLHLVWSILRKFDHPQAYKRFIKSCTLLNVATTACGTGSVREVAIISGLPATTSTERLDKLDDDLHVMQVSVIGGDHRLKNYHSTTSLKEIEGGRKTVVVESYVVDVPEGNSCDDTCTFVETIIGCNLRSLANVLEKLIVADHDS</sequence>
<proteinExistence type="inferred from homology"/>
<dbReference type="GO" id="GO:0010427">
    <property type="term" value="F:abscisic acid binding"/>
    <property type="evidence" value="ECO:0007669"/>
    <property type="project" value="TreeGrafter"/>
</dbReference>
<keyword evidence="8" id="KW-0650">Protein phosphatase inhibitor</keyword>
<dbReference type="GO" id="GO:0005737">
    <property type="term" value="C:cytoplasm"/>
    <property type="evidence" value="ECO:0007669"/>
    <property type="project" value="UniProtKB-SubCell"/>
</dbReference>
<dbReference type="CDD" id="cd07821">
    <property type="entry name" value="PYR_PYL_RCAR_like"/>
    <property type="match status" value="1"/>
</dbReference>
<accession>A0AAD9XCI0</accession>
<keyword evidence="5" id="KW-0938">Abscisic acid signaling pathway</keyword>
<dbReference type="GO" id="GO:0009738">
    <property type="term" value="P:abscisic acid-activated signaling pathway"/>
    <property type="evidence" value="ECO:0007669"/>
    <property type="project" value="UniProtKB-KW"/>
</dbReference>
<gene>
    <name evidence="9" type="ORF">Ddye_010022</name>
</gene>
<comment type="caution">
    <text evidence="9">The sequence shown here is derived from an EMBL/GenBank/DDBJ whole genome shotgun (WGS) entry which is preliminary data.</text>
</comment>
<comment type="subcellular location">
    <subcellularLocation>
        <location evidence="2">Cytoplasm</location>
    </subcellularLocation>
    <subcellularLocation>
        <location evidence="1">Nucleus</location>
    </subcellularLocation>
</comment>
<keyword evidence="7" id="KW-0539">Nucleus</keyword>
<dbReference type="AlphaFoldDB" id="A0AAD9XCI0"/>
<dbReference type="GO" id="GO:0038023">
    <property type="term" value="F:signaling receptor activity"/>
    <property type="evidence" value="ECO:0007669"/>
    <property type="project" value="TreeGrafter"/>
</dbReference>
<dbReference type="Proteomes" id="UP001280121">
    <property type="component" value="Unassembled WGS sequence"/>
</dbReference>
<evidence type="ECO:0000256" key="2">
    <source>
        <dbReference type="ARBA" id="ARBA00004496"/>
    </source>
</evidence>
<evidence type="ECO:0000313" key="10">
    <source>
        <dbReference type="Proteomes" id="UP001280121"/>
    </source>
</evidence>
<evidence type="ECO:0000256" key="5">
    <source>
        <dbReference type="ARBA" id="ARBA00022682"/>
    </source>
</evidence>
<dbReference type="EMBL" id="JANJYI010000003">
    <property type="protein sequence ID" value="KAK2656970.1"/>
    <property type="molecule type" value="Genomic_DNA"/>
</dbReference>
<dbReference type="GO" id="GO:0005634">
    <property type="term" value="C:nucleus"/>
    <property type="evidence" value="ECO:0007669"/>
    <property type="project" value="UniProtKB-SubCell"/>
</dbReference>
<evidence type="ECO:0000256" key="8">
    <source>
        <dbReference type="ARBA" id="ARBA00023272"/>
    </source>
</evidence>
<dbReference type="InterPro" id="IPR050279">
    <property type="entry name" value="Plant_def-hormone_signal"/>
</dbReference>
<dbReference type="Gene3D" id="3.30.530.20">
    <property type="match status" value="1"/>
</dbReference>
<evidence type="ECO:0000256" key="7">
    <source>
        <dbReference type="ARBA" id="ARBA00023242"/>
    </source>
</evidence>
<dbReference type="PANTHER" id="PTHR31213:SF82">
    <property type="entry name" value="ABSCISIC ACID RECEPTOR PYL11-RELATED"/>
    <property type="match status" value="1"/>
</dbReference>
<evidence type="ECO:0000256" key="3">
    <source>
        <dbReference type="ARBA" id="ARBA00008594"/>
    </source>
</evidence>